<dbReference type="EMBL" id="LVYV01000002">
    <property type="protein sequence ID" value="KZD24800.1"/>
    <property type="molecule type" value="Genomic_DNA"/>
</dbReference>
<dbReference type="Pfam" id="PF13416">
    <property type="entry name" value="SBP_bac_8"/>
    <property type="match status" value="1"/>
</dbReference>
<comment type="similarity">
    <text evidence="2">Belongs to the bacterial solute-binding protein 1 family.</text>
</comment>
<dbReference type="GO" id="GO:0042597">
    <property type="term" value="C:periplasmic space"/>
    <property type="evidence" value="ECO:0007669"/>
    <property type="project" value="UniProtKB-SubCell"/>
</dbReference>
<dbReference type="STRING" id="943830.A4A58_20885"/>
<dbReference type="SUPFAM" id="SSF53850">
    <property type="entry name" value="Periplasmic binding protein-like II"/>
    <property type="match status" value="1"/>
</dbReference>
<dbReference type="Gene3D" id="3.40.190.10">
    <property type="entry name" value="Periplasmic binding protein-like II"/>
    <property type="match status" value="1"/>
</dbReference>
<evidence type="ECO:0000256" key="4">
    <source>
        <dbReference type="ARBA" id="ARBA00022729"/>
    </source>
</evidence>
<protein>
    <submittedName>
        <fullName evidence="6">ABC transporter substrate-binding protein</fullName>
    </submittedName>
</protein>
<dbReference type="InterPro" id="IPR006059">
    <property type="entry name" value="SBP"/>
</dbReference>
<sequence>MTGFTPDRRSLLKGGAITLAAAATMSADQLLGYAKAWAQASQWKPEAGAKINLLRWKRFVEAEDVAFMKIVDAFQKATGVTISVSNESYDDIQPKASVAANTGQGLDMVWGLYSLPFLFPTKCMDVSDVADYLGKKNGGWAESGKQYGMYNGKWIGVPVAATGGLVNYRVAAAEKAGHKTFPNDLGGFQDLFKGMNKNGTPGGMALGHASGDANGWVHWALWAHGGKLIDKDNKVVINSPETAKSLEYVKSLYDNFIPGTASWNDSSNNKAFLAGQLHLTTNGISVYVTAKKEAPAIAEDMNHAHLPVGLDGKRRELHLGFPILIFSFTKFPQACKAFTAFMMEPEQFNPWVESAQGYLSPFQLAFEKNPIWTADPKNTPYRDVASTASTPAGEAQMSENAAAAIADFVVVDMYANYCTGREDVKTAMSSAERAAKRIFRA</sequence>
<organism evidence="6 7">
    <name type="scientific">Tardiphaga robiniae</name>
    <dbReference type="NCBI Taxonomy" id="943830"/>
    <lineage>
        <taxon>Bacteria</taxon>
        <taxon>Pseudomonadati</taxon>
        <taxon>Pseudomonadota</taxon>
        <taxon>Alphaproteobacteria</taxon>
        <taxon>Hyphomicrobiales</taxon>
        <taxon>Nitrobacteraceae</taxon>
        <taxon>Tardiphaga</taxon>
    </lineage>
</organism>
<evidence type="ECO:0000256" key="3">
    <source>
        <dbReference type="ARBA" id="ARBA00022448"/>
    </source>
</evidence>
<keyword evidence="7" id="KW-1185">Reference proteome</keyword>
<comment type="caution">
    <text evidence="6">The sequence shown here is derived from an EMBL/GenBank/DDBJ whole genome shotgun (WGS) entry which is preliminary data.</text>
</comment>
<dbReference type="AlphaFoldDB" id="A0A164AH28"/>
<comment type="subcellular location">
    <subcellularLocation>
        <location evidence="1">Periplasm</location>
    </subcellularLocation>
</comment>
<dbReference type="OrthoDB" id="9795569at2"/>
<keyword evidence="5" id="KW-0574">Periplasm</keyword>
<dbReference type="PANTHER" id="PTHR43649">
    <property type="entry name" value="ARABINOSE-BINDING PROTEIN-RELATED"/>
    <property type="match status" value="1"/>
</dbReference>
<dbReference type="InterPro" id="IPR006311">
    <property type="entry name" value="TAT_signal"/>
</dbReference>
<evidence type="ECO:0000256" key="5">
    <source>
        <dbReference type="ARBA" id="ARBA00022764"/>
    </source>
</evidence>
<accession>A0A164AH28</accession>
<dbReference type="PROSITE" id="PS51318">
    <property type="entry name" value="TAT"/>
    <property type="match status" value="1"/>
</dbReference>
<dbReference type="PANTHER" id="PTHR43649:SF34">
    <property type="entry name" value="ABC TRANSPORTER PERIPLASMIC-BINDING PROTEIN YCJN-RELATED"/>
    <property type="match status" value="1"/>
</dbReference>
<keyword evidence="4" id="KW-0732">Signal</keyword>
<gene>
    <name evidence="6" type="ORF">A4A58_20885</name>
</gene>
<name>A0A164AH28_9BRAD</name>
<evidence type="ECO:0000313" key="7">
    <source>
        <dbReference type="Proteomes" id="UP000076574"/>
    </source>
</evidence>
<proteinExistence type="inferred from homology"/>
<evidence type="ECO:0000313" key="6">
    <source>
        <dbReference type="EMBL" id="KZD24800.1"/>
    </source>
</evidence>
<evidence type="ECO:0000256" key="1">
    <source>
        <dbReference type="ARBA" id="ARBA00004418"/>
    </source>
</evidence>
<dbReference type="Proteomes" id="UP000076574">
    <property type="component" value="Unassembled WGS sequence"/>
</dbReference>
<keyword evidence="3" id="KW-0813">Transport</keyword>
<dbReference type="RefSeq" id="WP_068730630.1">
    <property type="nucleotide sequence ID" value="NZ_LVYV01000002.1"/>
</dbReference>
<dbReference type="InterPro" id="IPR050490">
    <property type="entry name" value="Bact_solute-bd_prot1"/>
</dbReference>
<evidence type="ECO:0000256" key="2">
    <source>
        <dbReference type="ARBA" id="ARBA00008520"/>
    </source>
</evidence>
<reference evidence="6 7" key="1">
    <citation type="submission" date="2016-03" db="EMBL/GenBank/DDBJ databases">
        <title>Microsymbionts genomes from the relict species Vavilovia formosa (Stev.) Fed.</title>
        <authorList>
            <person name="Kopat V."/>
            <person name="Chirak E."/>
            <person name="Kimeklis A."/>
            <person name="Andronov E."/>
        </authorList>
    </citation>
    <scope>NUCLEOTIDE SEQUENCE [LARGE SCALE GENOMIC DNA]</scope>
    <source>
        <strain evidence="6 7">Vaf07</strain>
    </source>
</reference>